<sequence length="100" mass="10544">MVQSLKVWSRMTAAAMTLALVLAGCSSDKGGTASPGAEGSTPNAGNTEKPYEVSLFYPGTPQKDVALVEAEINKKMEPKIGATIKINAVDWGSVMPLYRV</sequence>
<protein>
    <recommendedName>
        <fullName evidence="4">ABC transporter substrate-binding protein</fullName>
    </recommendedName>
</protein>
<evidence type="ECO:0000256" key="2">
    <source>
        <dbReference type="SAM" id="SignalP"/>
    </source>
</evidence>
<dbReference type="EMBL" id="CP159992">
    <property type="protein sequence ID" value="XCP92697.1"/>
    <property type="molecule type" value="Genomic_DNA"/>
</dbReference>
<dbReference type="RefSeq" id="WP_366289041.1">
    <property type="nucleotide sequence ID" value="NZ_CP159992.1"/>
</dbReference>
<evidence type="ECO:0000313" key="3">
    <source>
        <dbReference type="EMBL" id="XCP92697.1"/>
    </source>
</evidence>
<evidence type="ECO:0008006" key="4">
    <source>
        <dbReference type="Google" id="ProtNLM"/>
    </source>
</evidence>
<dbReference type="PROSITE" id="PS51257">
    <property type="entry name" value="PROKAR_LIPOPROTEIN"/>
    <property type="match status" value="1"/>
</dbReference>
<reference evidence="3" key="1">
    <citation type="submission" date="2024-05" db="EMBL/GenBank/DDBJ databases">
        <title>Draft genome assemblies of 36 bacteria isolated from hibernating arctic ground squirrels.</title>
        <authorList>
            <person name="McKee H."/>
            <person name="Mullen L."/>
            <person name="Drown D.M."/>
            <person name="Duddleston K.N."/>
        </authorList>
    </citation>
    <scope>NUCLEOTIDE SEQUENCE</scope>
    <source>
        <strain evidence="3">AN1007</strain>
    </source>
</reference>
<proteinExistence type="predicted"/>
<accession>A0AAU8N4E0</accession>
<evidence type="ECO:0000256" key="1">
    <source>
        <dbReference type="SAM" id="MobiDB-lite"/>
    </source>
</evidence>
<keyword evidence="2" id="KW-0732">Signal</keyword>
<feature type="chain" id="PRO_5043526700" description="ABC transporter substrate-binding protein" evidence="2">
    <location>
        <begin position="24"/>
        <end position="100"/>
    </location>
</feature>
<organism evidence="3">
    <name type="scientific">Paenibacillus sp. AN1007</name>
    <dbReference type="NCBI Taxonomy" id="3151385"/>
    <lineage>
        <taxon>Bacteria</taxon>
        <taxon>Bacillati</taxon>
        <taxon>Bacillota</taxon>
        <taxon>Bacilli</taxon>
        <taxon>Bacillales</taxon>
        <taxon>Paenibacillaceae</taxon>
        <taxon>Paenibacillus</taxon>
    </lineage>
</organism>
<name>A0AAU8N4E0_9BACL</name>
<dbReference type="AlphaFoldDB" id="A0AAU8N4E0"/>
<feature type="region of interest" description="Disordered" evidence="1">
    <location>
        <begin position="29"/>
        <end position="51"/>
    </location>
</feature>
<gene>
    <name evidence="3" type="ORF">ABXS70_15695</name>
</gene>
<feature type="signal peptide" evidence="2">
    <location>
        <begin position="1"/>
        <end position="23"/>
    </location>
</feature>